<dbReference type="Pfam" id="PF08713">
    <property type="entry name" value="DNA_alkylation"/>
    <property type="match status" value="1"/>
</dbReference>
<dbReference type="InterPro" id="IPR016024">
    <property type="entry name" value="ARM-type_fold"/>
</dbReference>
<dbReference type="PANTHER" id="PTHR34070:SF1">
    <property type="entry name" value="DNA ALKYLATION REPAIR PROTEIN"/>
    <property type="match status" value="1"/>
</dbReference>
<proteinExistence type="predicted"/>
<gene>
    <name evidence="1" type="ORF">B9Z44_04605</name>
</gene>
<dbReference type="InterPro" id="IPR014825">
    <property type="entry name" value="DNA_alkylation"/>
</dbReference>
<reference evidence="1 2" key="1">
    <citation type="submission" date="2017-04" db="EMBL/GenBank/DDBJ databases">
        <title>Unexpected and diverse lifestyles within the genus Limnohabitans.</title>
        <authorList>
            <person name="Kasalicky V."/>
            <person name="Mehrshad M."/>
            <person name="Andrei S.-A."/>
            <person name="Salcher M."/>
            <person name="Kratochvilova H."/>
            <person name="Simek K."/>
            <person name="Ghai R."/>
        </authorList>
    </citation>
    <scope>NUCLEOTIDE SEQUENCE [LARGE SCALE GENOMIC DNA]</scope>
    <source>
        <strain evidence="1 2">MWH-C5</strain>
    </source>
</reference>
<dbReference type="PANTHER" id="PTHR34070">
    <property type="entry name" value="ARMADILLO-TYPE FOLD"/>
    <property type="match status" value="1"/>
</dbReference>
<dbReference type="Gene3D" id="1.20.1660.10">
    <property type="entry name" value="Hypothetical protein (EF3068)"/>
    <property type="match status" value="1"/>
</dbReference>
<sequence>MTPKQFVHAVEHALMPLADEAKAQGMKAYLLNQFEFLGLAAPVRRAAVKEIGKVKWQSSADLLAAAELLWQKPEREYRYTAVDLLRQHSAYLNVNDLPALQALLLQDAWWETVDGLSAVIAEVMYAAVQLKPNAAVTMDVWLKHPSHWVRRSAMLHQLGWRLDTDTTRLFGYATQLADEKEFFIRKAIGWALRDYARWNSQAVTEFLVAHRARLSGLTVREAAKHLTLP</sequence>
<protein>
    <recommendedName>
        <fullName evidence="3">DNA alkylation repair protein</fullName>
    </recommendedName>
</protein>
<dbReference type="AlphaFoldDB" id="A0A315ESI8"/>
<dbReference type="Proteomes" id="UP000251341">
    <property type="component" value="Unassembled WGS sequence"/>
</dbReference>
<evidence type="ECO:0008006" key="3">
    <source>
        <dbReference type="Google" id="ProtNLM"/>
    </source>
</evidence>
<keyword evidence="2" id="KW-1185">Reference proteome</keyword>
<evidence type="ECO:0000313" key="2">
    <source>
        <dbReference type="Proteomes" id="UP000251341"/>
    </source>
</evidence>
<dbReference type="Gene3D" id="1.25.40.290">
    <property type="entry name" value="ARM repeat domains"/>
    <property type="match status" value="1"/>
</dbReference>
<accession>A0A315ESI8</accession>
<name>A0A315ESI8_9BURK</name>
<dbReference type="EMBL" id="NESP01000001">
    <property type="protein sequence ID" value="PUE58934.1"/>
    <property type="molecule type" value="Genomic_DNA"/>
</dbReference>
<comment type="caution">
    <text evidence="1">The sequence shown here is derived from an EMBL/GenBank/DDBJ whole genome shotgun (WGS) entry which is preliminary data.</text>
</comment>
<organism evidence="1 2">
    <name type="scientific">Limnohabitans curvus</name>
    <dbReference type="NCBI Taxonomy" id="323423"/>
    <lineage>
        <taxon>Bacteria</taxon>
        <taxon>Pseudomonadati</taxon>
        <taxon>Pseudomonadota</taxon>
        <taxon>Betaproteobacteria</taxon>
        <taxon>Burkholderiales</taxon>
        <taxon>Comamonadaceae</taxon>
        <taxon>Limnohabitans</taxon>
    </lineage>
</organism>
<evidence type="ECO:0000313" key="1">
    <source>
        <dbReference type="EMBL" id="PUE58934.1"/>
    </source>
</evidence>
<dbReference type="SUPFAM" id="SSF48371">
    <property type="entry name" value="ARM repeat"/>
    <property type="match status" value="1"/>
</dbReference>
<dbReference type="RefSeq" id="WP_108401821.1">
    <property type="nucleotide sequence ID" value="NZ_NESP01000001.1"/>
</dbReference>